<name>A0A1C7ML21_GRIFR</name>
<sequence>MGMMSASCDLFLRAVSLARNNATVLVLDHRHSTYSHLVLDRRNYTSASRLVSGDRRTSDTAGFSCPWCNSLVVRASLMAAPAWYRRVQRLGTDVAMRGGFGQAPLNPNLLNNSRMTVNTAGSSNETSDSGFAGEMIGEIISPETPVVAAAEPMTCEGGRR</sequence>
<dbReference type="EMBL" id="LUGG01000002">
    <property type="protein sequence ID" value="OBZ77357.1"/>
    <property type="molecule type" value="Genomic_DNA"/>
</dbReference>
<accession>A0A1C7ML21</accession>
<gene>
    <name evidence="1" type="ORF">A0H81_02086</name>
</gene>
<protein>
    <submittedName>
        <fullName evidence="1">Uncharacterized protein</fullName>
    </submittedName>
</protein>
<evidence type="ECO:0000313" key="1">
    <source>
        <dbReference type="EMBL" id="OBZ77357.1"/>
    </source>
</evidence>
<proteinExistence type="predicted"/>
<dbReference type="Proteomes" id="UP000092993">
    <property type="component" value="Unassembled WGS sequence"/>
</dbReference>
<dbReference type="AlphaFoldDB" id="A0A1C7ML21"/>
<evidence type="ECO:0000313" key="2">
    <source>
        <dbReference type="Proteomes" id="UP000092993"/>
    </source>
</evidence>
<reference evidence="1 2" key="1">
    <citation type="submission" date="2016-03" db="EMBL/GenBank/DDBJ databases">
        <title>Whole genome sequencing of Grifola frondosa 9006-11.</title>
        <authorList>
            <person name="Min B."/>
            <person name="Park H."/>
            <person name="Kim J.-G."/>
            <person name="Cho H."/>
            <person name="Oh Y.-L."/>
            <person name="Kong W.-S."/>
            <person name="Choi I.-G."/>
        </authorList>
    </citation>
    <scope>NUCLEOTIDE SEQUENCE [LARGE SCALE GENOMIC DNA]</scope>
    <source>
        <strain evidence="1 2">9006-11</strain>
    </source>
</reference>
<keyword evidence="2" id="KW-1185">Reference proteome</keyword>
<organism evidence="1 2">
    <name type="scientific">Grifola frondosa</name>
    <name type="common">Maitake</name>
    <name type="synonym">Polyporus frondosus</name>
    <dbReference type="NCBI Taxonomy" id="5627"/>
    <lineage>
        <taxon>Eukaryota</taxon>
        <taxon>Fungi</taxon>
        <taxon>Dikarya</taxon>
        <taxon>Basidiomycota</taxon>
        <taxon>Agaricomycotina</taxon>
        <taxon>Agaricomycetes</taxon>
        <taxon>Polyporales</taxon>
        <taxon>Grifolaceae</taxon>
        <taxon>Grifola</taxon>
    </lineage>
</organism>
<comment type="caution">
    <text evidence="1">The sequence shown here is derived from an EMBL/GenBank/DDBJ whole genome shotgun (WGS) entry which is preliminary data.</text>
</comment>